<name>A0ABW9W8H4_9BURK</name>
<dbReference type="PANTHER" id="PTHR43737">
    <property type="entry name" value="BLL7424 PROTEIN"/>
    <property type="match status" value="1"/>
</dbReference>
<protein>
    <submittedName>
        <fullName evidence="3">DUF1800 family protein</fullName>
    </submittedName>
</protein>
<reference evidence="3 4" key="1">
    <citation type="submission" date="2019-12" db="EMBL/GenBank/DDBJ databases">
        <title>Novel species isolated from a subtropical stream in China.</title>
        <authorList>
            <person name="Lu H."/>
        </authorList>
    </citation>
    <scope>NUCLEOTIDE SEQUENCE [LARGE SCALE GENOMIC DNA]</scope>
    <source>
        <strain evidence="3 4">CY42W</strain>
    </source>
</reference>
<keyword evidence="2" id="KW-0732">Signal</keyword>
<keyword evidence="4" id="KW-1185">Reference proteome</keyword>
<evidence type="ECO:0000256" key="2">
    <source>
        <dbReference type="SAM" id="SignalP"/>
    </source>
</evidence>
<dbReference type="PROSITE" id="PS51257">
    <property type="entry name" value="PROKAR_LIPOPROTEIN"/>
    <property type="match status" value="1"/>
</dbReference>
<feature type="region of interest" description="Disordered" evidence="1">
    <location>
        <begin position="26"/>
        <end position="83"/>
    </location>
</feature>
<dbReference type="PANTHER" id="PTHR43737:SF1">
    <property type="entry name" value="DUF1501 DOMAIN-CONTAINING PROTEIN"/>
    <property type="match status" value="1"/>
</dbReference>
<sequence>MGNIVKLSSSLLVAVMLTLAACGGGGGGSTSSGSTAPSSSAGGAVVTTPADPAAPTTPTTPTAPSTPTAPAAPASPSTPAAPAGDAAITLSKAAASQFLAQATFGPTAASIDALAASSKSAWINAQFAMPQTLHRDYIQERTAAGGLTAYSMLESFWKQAAIGDDQLRQRATFALSQIFVISMVDPNVGTRSAGVAGYYDMLGQNAFGNFRNLLQGVALHPMMGIYLSHMRNQKESGARVPDENFAREVMQLMTIGLYQLNQDGSIKTSGGKPIETYTHDDVMGLAKVFTGWSWAGPDQSATRFNGGNADPARDWTPMQSYSAYHSTSAKTFLGVTTNGSAEADLKVALDTLFNHPNVGPFIGRQLIQRLVSSNPSPAYISRVAAAFNNNGAGVRGDMRAVIRAVLLDPEAAATGSAKKLREPVLRMVNWMRAFNAKSTSGRFTMVGTDDALSGLGQSALRAPSVFNFFRPGYTPPGSALSAAGMVAPEMQITGEPSVTGYLNYMQGVIPNGAGSGRDIQPDYSAELALAAQPAQLVDRVALLLVGGQMSGTLRNQLITALNGVALPAATATNAATIATAQKNRVYLAIFLTMASPEYLAQR</sequence>
<evidence type="ECO:0000256" key="1">
    <source>
        <dbReference type="SAM" id="MobiDB-lite"/>
    </source>
</evidence>
<feature type="compositionally biased region" description="Low complexity" evidence="1">
    <location>
        <begin position="31"/>
        <end position="83"/>
    </location>
</feature>
<feature type="chain" id="PRO_5046835559" evidence="2">
    <location>
        <begin position="21"/>
        <end position="602"/>
    </location>
</feature>
<evidence type="ECO:0000313" key="4">
    <source>
        <dbReference type="Proteomes" id="UP000642144"/>
    </source>
</evidence>
<organism evidence="3 4">
    <name type="scientific">Duganella levis</name>
    <dbReference type="NCBI Taxonomy" id="2692169"/>
    <lineage>
        <taxon>Bacteria</taxon>
        <taxon>Pseudomonadati</taxon>
        <taxon>Pseudomonadota</taxon>
        <taxon>Betaproteobacteria</taxon>
        <taxon>Burkholderiales</taxon>
        <taxon>Oxalobacteraceae</taxon>
        <taxon>Telluria group</taxon>
        <taxon>Duganella</taxon>
    </lineage>
</organism>
<dbReference type="EMBL" id="WWCT01000033">
    <property type="protein sequence ID" value="MYN30244.1"/>
    <property type="molecule type" value="Genomic_DNA"/>
</dbReference>
<feature type="signal peptide" evidence="2">
    <location>
        <begin position="1"/>
        <end position="20"/>
    </location>
</feature>
<accession>A0ABW9W8H4</accession>
<comment type="caution">
    <text evidence="3">The sequence shown here is derived from an EMBL/GenBank/DDBJ whole genome shotgun (WGS) entry which is preliminary data.</text>
</comment>
<dbReference type="Proteomes" id="UP000642144">
    <property type="component" value="Unassembled WGS sequence"/>
</dbReference>
<evidence type="ECO:0000313" key="3">
    <source>
        <dbReference type="EMBL" id="MYN30244.1"/>
    </source>
</evidence>
<proteinExistence type="predicted"/>
<dbReference type="InterPro" id="IPR014917">
    <property type="entry name" value="DUF1800"/>
</dbReference>
<gene>
    <name evidence="3" type="ORF">GTP69_27935</name>
</gene>
<dbReference type="Pfam" id="PF08811">
    <property type="entry name" value="DUF1800"/>
    <property type="match status" value="1"/>
</dbReference>